<evidence type="ECO:0000256" key="3">
    <source>
        <dbReference type="ARBA" id="ARBA00022448"/>
    </source>
</evidence>
<feature type="transmembrane region" description="Helical" evidence="8">
    <location>
        <begin position="291"/>
        <end position="309"/>
    </location>
</feature>
<feature type="transmembrane region" description="Helical" evidence="8">
    <location>
        <begin position="437"/>
        <end position="456"/>
    </location>
</feature>
<dbReference type="PANTHER" id="PTHR11328">
    <property type="entry name" value="MAJOR FACILITATOR SUPERFAMILY DOMAIN-CONTAINING PROTEIN"/>
    <property type="match status" value="1"/>
</dbReference>
<name>A0A521B9M7_SACCC</name>
<dbReference type="Gene3D" id="1.20.1250.20">
    <property type="entry name" value="MFS general substrate transporter like domains"/>
    <property type="match status" value="1"/>
</dbReference>
<comment type="similarity">
    <text evidence="2">Belongs to the sodium:galactoside symporter (TC 2.A.2) family.</text>
</comment>
<dbReference type="GO" id="GO:0008643">
    <property type="term" value="P:carbohydrate transport"/>
    <property type="evidence" value="ECO:0007669"/>
    <property type="project" value="InterPro"/>
</dbReference>
<keyword evidence="4" id="KW-1003">Cell membrane</keyword>
<dbReference type="RefSeq" id="WP_142532144.1">
    <property type="nucleotide sequence ID" value="NZ_FXTB01000001.1"/>
</dbReference>
<feature type="transmembrane region" description="Helical" evidence="8">
    <location>
        <begin position="392"/>
        <end position="417"/>
    </location>
</feature>
<keyword evidence="3" id="KW-0813">Transport</keyword>
<dbReference type="InterPro" id="IPR018043">
    <property type="entry name" value="Na/Gal_symport_CS"/>
</dbReference>
<keyword evidence="7 8" id="KW-0472">Membrane</keyword>
<keyword evidence="10" id="KW-1185">Reference proteome</keyword>
<evidence type="ECO:0000256" key="2">
    <source>
        <dbReference type="ARBA" id="ARBA00009617"/>
    </source>
</evidence>
<dbReference type="GO" id="GO:0005886">
    <property type="term" value="C:plasma membrane"/>
    <property type="evidence" value="ECO:0007669"/>
    <property type="project" value="UniProtKB-SubCell"/>
</dbReference>
<evidence type="ECO:0000256" key="5">
    <source>
        <dbReference type="ARBA" id="ARBA00022692"/>
    </source>
</evidence>
<keyword evidence="6 8" id="KW-1133">Transmembrane helix</keyword>
<dbReference type="PANTHER" id="PTHR11328:SF24">
    <property type="entry name" value="MAJOR FACILITATOR SUPERFAMILY (MFS) PROFILE DOMAIN-CONTAINING PROTEIN"/>
    <property type="match status" value="1"/>
</dbReference>
<comment type="subcellular location">
    <subcellularLocation>
        <location evidence="1">Cell membrane</location>
        <topology evidence="1">Multi-pass membrane protein</topology>
    </subcellularLocation>
</comment>
<dbReference type="InterPro" id="IPR039672">
    <property type="entry name" value="MFS_2"/>
</dbReference>
<accession>A0A521B9M7</accession>
<feature type="transmembrane region" description="Helical" evidence="8">
    <location>
        <begin position="153"/>
        <end position="175"/>
    </location>
</feature>
<gene>
    <name evidence="9" type="ORF">SAMN06265379_101812</name>
</gene>
<feature type="transmembrane region" description="Helical" evidence="8">
    <location>
        <begin position="321"/>
        <end position="339"/>
    </location>
</feature>
<dbReference type="GO" id="GO:0006814">
    <property type="term" value="P:sodium ion transport"/>
    <property type="evidence" value="ECO:0007669"/>
    <property type="project" value="InterPro"/>
</dbReference>
<dbReference type="AlphaFoldDB" id="A0A521B9M7"/>
<evidence type="ECO:0000256" key="1">
    <source>
        <dbReference type="ARBA" id="ARBA00004651"/>
    </source>
</evidence>
<evidence type="ECO:0000256" key="6">
    <source>
        <dbReference type="ARBA" id="ARBA00022989"/>
    </source>
</evidence>
<dbReference type="EMBL" id="FXTB01000001">
    <property type="protein sequence ID" value="SMO43798.1"/>
    <property type="molecule type" value="Genomic_DNA"/>
</dbReference>
<keyword evidence="5 8" id="KW-0812">Transmembrane</keyword>
<evidence type="ECO:0000313" key="9">
    <source>
        <dbReference type="EMBL" id="SMO43798.1"/>
    </source>
</evidence>
<evidence type="ECO:0000256" key="8">
    <source>
        <dbReference type="SAM" id="Phobius"/>
    </source>
</evidence>
<feature type="transmembrane region" description="Helical" evidence="8">
    <location>
        <begin position="29"/>
        <end position="51"/>
    </location>
</feature>
<organism evidence="9 10">
    <name type="scientific">Saccharicrinis carchari</name>
    <dbReference type="NCBI Taxonomy" id="1168039"/>
    <lineage>
        <taxon>Bacteria</taxon>
        <taxon>Pseudomonadati</taxon>
        <taxon>Bacteroidota</taxon>
        <taxon>Bacteroidia</taxon>
        <taxon>Marinilabiliales</taxon>
        <taxon>Marinilabiliaceae</taxon>
        <taxon>Saccharicrinis</taxon>
    </lineage>
</organism>
<reference evidence="9 10" key="1">
    <citation type="submission" date="2017-05" db="EMBL/GenBank/DDBJ databases">
        <authorList>
            <person name="Varghese N."/>
            <person name="Submissions S."/>
        </authorList>
    </citation>
    <scope>NUCLEOTIDE SEQUENCE [LARGE SCALE GENOMIC DNA]</scope>
    <source>
        <strain evidence="9 10">DSM 27040</strain>
    </source>
</reference>
<dbReference type="InterPro" id="IPR036259">
    <property type="entry name" value="MFS_trans_sf"/>
</dbReference>
<evidence type="ECO:0000256" key="7">
    <source>
        <dbReference type="ARBA" id="ARBA00023136"/>
    </source>
</evidence>
<evidence type="ECO:0000313" key="10">
    <source>
        <dbReference type="Proteomes" id="UP000319040"/>
    </source>
</evidence>
<feature type="transmembrane region" description="Helical" evidence="8">
    <location>
        <begin position="345"/>
        <end position="371"/>
    </location>
</feature>
<dbReference type="SUPFAM" id="SSF103473">
    <property type="entry name" value="MFS general substrate transporter"/>
    <property type="match status" value="1"/>
</dbReference>
<feature type="transmembrane region" description="Helical" evidence="8">
    <location>
        <begin position="187"/>
        <end position="209"/>
    </location>
</feature>
<sequence>MTAYKTAQEDRVPLGQKLAFGSGQLANQLFPAALGVFMVVLVMSLGMNPVLAGLLGALPRLLDALTDPIMGFISDNTKSKWGRRRPYILAGSIISGVSYMIMWQLNPENSELYNFFYFLIVSIFFYIGYTIFATPLIGLGYEMTPDYNERTRLMAVGQFMGQIAWMIAPWFWVIIYNESIFDSAPEGARILAVWVGALCMVLGALPAFFNREMVVPDKDKMKTLSRNELAANTLEFIKGIKLTIKNKPFIKLCGATFFIFNGFQTIAQFAFFIIVYYLFNGDTAAAGGWPAWFGTVSAFATAFLVIPIVTKLSEKFGKKNAFIIATLLSMIGYGLKWWGFNPDNYWLMFMPIPFLSFGIGGLFTLMMSMTADVCDLDELNNGERREAMFGAIYWWMVKLGTALAMLTSGVVLHLVGFNEEVKVQTVQTITNLRIADIMIPIVTAVIAILIMWKYDVTEEKANKIRRALIARRGKVQHQGENE</sequence>
<protein>
    <submittedName>
        <fullName evidence="9">Glycoside/pentoside/hexuronide:cation symporter, GPH family</fullName>
    </submittedName>
</protein>
<dbReference type="CDD" id="cd17332">
    <property type="entry name" value="MFS_MelB_like"/>
    <property type="match status" value="1"/>
</dbReference>
<dbReference type="PROSITE" id="PS00872">
    <property type="entry name" value="NA_GALACTOSIDE_SYMP"/>
    <property type="match status" value="1"/>
</dbReference>
<feature type="transmembrane region" description="Helical" evidence="8">
    <location>
        <begin position="115"/>
        <end position="141"/>
    </location>
</feature>
<evidence type="ECO:0000256" key="4">
    <source>
        <dbReference type="ARBA" id="ARBA00022475"/>
    </source>
</evidence>
<proteinExistence type="inferred from homology"/>
<dbReference type="Pfam" id="PF13347">
    <property type="entry name" value="MFS_2"/>
    <property type="match status" value="1"/>
</dbReference>
<dbReference type="Proteomes" id="UP000319040">
    <property type="component" value="Unassembled WGS sequence"/>
</dbReference>
<dbReference type="OrthoDB" id="9764596at2"/>
<dbReference type="GO" id="GO:0015293">
    <property type="term" value="F:symporter activity"/>
    <property type="evidence" value="ECO:0007669"/>
    <property type="project" value="InterPro"/>
</dbReference>
<feature type="transmembrane region" description="Helical" evidence="8">
    <location>
        <begin position="252"/>
        <end position="279"/>
    </location>
</feature>
<feature type="transmembrane region" description="Helical" evidence="8">
    <location>
        <begin position="86"/>
        <end position="103"/>
    </location>
</feature>